<dbReference type="InterPro" id="IPR057615">
    <property type="entry name" value="Ig_VWA7"/>
</dbReference>
<dbReference type="Ensembl" id="ENSTRUT00000054275.2">
    <property type="protein sequence ID" value="ENSTRUP00000055737.2"/>
    <property type="gene ID" value="ENSTRUG00000019551.2"/>
</dbReference>
<dbReference type="RefSeq" id="XP_011609726.2">
    <property type="nucleotide sequence ID" value="XM_011611424.2"/>
</dbReference>
<proteinExistence type="predicted"/>
<gene>
    <name evidence="10" type="primary">LOC105417476</name>
</gene>
<keyword evidence="4" id="KW-0325">Glycoprotein</keyword>
<dbReference type="RefSeq" id="XP_029704493.1">
    <property type="nucleotide sequence ID" value="XM_029848633.1"/>
</dbReference>
<keyword evidence="3 5" id="KW-0732">Signal</keyword>
<comment type="subcellular location">
    <subcellularLocation>
        <location evidence="1">Secreted</location>
    </subcellularLocation>
</comment>
<dbReference type="RefSeq" id="XP_011609725.2">
    <property type="nucleotide sequence ID" value="XM_011611423.2"/>
</dbReference>
<dbReference type="Gene3D" id="3.40.50.410">
    <property type="entry name" value="von Willebrand factor, type A domain"/>
    <property type="match status" value="1"/>
</dbReference>
<evidence type="ECO:0000256" key="2">
    <source>
        <dbReference type="ARBA" id="ARBA00022525"/>
    </source>
</evidence>
<dbReference type="Pfam" id="PF23560">
    <property type="entry name" value="GBD_Hemicentin"/>
    <property type="match status" value="1"/>
</dbReference>
<dbReference type="Pfam" id="PF25106">
    <property type="entry name" value="VWA_4"/>
    <property type="match status" value="1"/>
</dbReference>
<keyword evidence="2" id="KW-0964">Secreted</keyword>
<dbReference type="RefSeq" id="XP_011609724.2">
    <property type="nucleotide sequence ID" value="XM_011611422.2"/>
</dbReference>
<feature type="signal peptide" evidence="5">
    <location>
        <begin position="1"/>
        <end position="19"/>
    </location>
</feature>
<feature type="domain" description="VWA7 Ig-like" evidence="7">
    <location>
        <begin position="706"/>
        <end position="805"/>
    </location>
</feature>
<evidence type="ECO:0000259" key="7">
    <source>
        <dbReference type="Pfam" id="PF23619"/>
    </source>
</evidence>
<feature type="domain" description="Hemicentin-1-like von Willebrand factor A" evidence="8">
    <location>
        <begin position="301"/>
        <end position="473"/>
    </location>
</feature>
<organism evidence="10 11">
    <name type="scientific">Takifugu rubripes</name>
    <name type="common">Japanese pufferfish</name>
    <name type="synonym">Fugu rubripes</name>
    <dbReference type="NCBI Taxonomy" id="31033"/>
    <lineage>
        <taxon>Eukaryota</taxon>
        <taxon>Metazoa</taxon>
        <taxon>Chordata</taxon>
        <taxon>Craniata</taxon>
        <taxon>Vertebrata</taxon>
        <taxon>Euteleostomi</taxon>
        <taxon>Actinopterygii</taxon>
        <taxon>Neopterygii</taxon>
        <taxon>Teleostei</taxon>
        <taxon>Neoteleostei</taxon>
        <taxon>Acanthomorphata</taxon>
        <taxon>Eupercaria</taxon>
        <taxon>Tetraodontiformes</taxon>
        <taxon>Tetradontoidea</taxon>
        <taxon>Tetraodontidae</taxon>
        <taxon>Takifugu</taxon>
    </lineage>
</organism>
<protein>
    <submittedName>
        <fullName evidence="10">von Willebrand factor A domain-containing protein 7-like</fullName>
    </submittedName>
</protein>
<dbReference type="Pfam" id="PF23619">
    <property type="entry name" value="Ig_VWA7"/>
    <property type="match status" value="1"/>
</dbReference>
<evidence type="ECO:0000256" key="1">
    <source>
        <dbReference type="ARBA" id="ARBA00004613"/>
    </source>
</evidence>
<dbReference type="InterPro" id="IPR036465">
    <property type="entry name" value="vWFA_dom_sf"/>
</dbReference>
<dbReference type="PANTHER" id="PTHR14905">
    <property type="entry name" value="NG37"/>
    <property type="match status" value="1"/>
</dbReference>
<keyword evidence="11" id="KW-1185">Reference proteome</keyword>
<dbReference type="InParanoid" id="A0A3B5KQT5"/>
<dbReference type="RefSeq" id="XP_029704492.1">
    <property type="nucleotide sequence ID" value="XM_029848632.1"/>
</dbReference>
<feature type="domain" description="VWA7 N-terminal" evidence="9">
    <location>
        <begin position="65"/>
        <end position="289"/>
    </location>
</feature>
<dbReference type="AlphaFoldDB" id="A0A3B5KQT5"/>
<dbReference type="InterPro" id="IPR056475">
    <property type="entry name" value="GBD_Hemicentin/VWA7"/>
</dbReference>
<dbReference type="RefSeq" id="XP_011609722.2">
    <property type="nucleotide sequence ID" value="XM_011611420.2"/>
</dbReference>
<dbReference type="InterPro" id="IPR056862">
    <property type="entry name" value="VWA7_N"/>
</dbReference>
<evidence type="ECO:0000259" key="9">
    <source>
        <dbReference type="Pfam" id="PF25107"/>
    </source>
</evidence>
<evidence type="ECO:0000313" key="11">
    <source>
        <dbReference type="Proteomes" id="UP000005226"/>
    </source>
</evidence>
<dbReference type="OrthoDB" id="301415at2759"/>
<dbReference type="Proteomes" id="UP000005226">
    <property type="component" value="Chromosome 15"/>
</dbReference>
<dbReference type="SUPFAM" id="SSF53300">
    <property type="entry name" value="vWA-like"/>
    <property type="match status" value="1"/>
</dbReference>
<name>A0A3B5KQT5_TAKRU</name>
<dbReference type="RefSeq" id="XP_011609723.2">
    <property type="nucleotide sequence ID" value="XM_011611421.2"/>
</dbReference>
<reference evidence="10" key="3">
    <citation type="submission" date="2025-09" db="UniProtKB">
        <authorList>
            <consortium name="Ensembl"/>
        </authorList>
    </citation>
    <scope>IDENTIFICATION</scope>
</reference>
<feature type="chain" id="PRO_5030075233" evidence="5">
    <location>
        <begin position="20"/>
        <end position="923"/>
    </location>
</feature>
<evidence type="ECO:0000256" key="4">
    <source>
        <dbReference type="ARBA" id="ARBA00023180"/>
    </source>
</evidence>
<dbReference type="OMA" id="FTIEIRT"/>
<evidence type="ECO:0000259" key="8">
    <source>
        <dbReference type="Pfam" id="PF25106"/>
    </source>
</evidence>
<evidence type="ECO:0000259" key="6">
    <source>
        <dbReference type="Pfam" id="PF23560"/>
    </source>
</evidence>
<evidence type="ECO:0000256" key="5">
    <source>
        <dbReference type="SAM" id="SignalP"/>
    </source>
</evidence>
<evidence type="ECO:0000313" key="10">
    <source>
        <dbReference type="Ensembl" id="ENSTRUP00000055737.2"/>
    </source>
</evidence>
<dbReference type="InterPro" id="IPR052577">
    <property type="entry name" value="VWA7"/>
</dbReference>
<evidence type="ECO:0000256" key="3">
    <source>
        <dbReference type="ARBA" id="ARBA00022729"/>
    </source>
</evidence>
<reference evidence="10" key="2">
    <citation type="submission" date="2025-08" db="UniProtKB">
        <authorList>
            <consortium name="Ensembl"/>
        </authorList>
    </citation>
    <scope>IDENTIFICATION</scope>
</reference>
<dbReference type="InterPro" id="IPR056861">
    <property type="entry name" value="HMCN1-like_VWA"/>
</dbReference>
<dbReference type="GO" id="GO:0005576">
    <property type="term" value="C:extracellular region"/>
    <property type="evidence" value="ECO:0007669"/>
    <property type="project" value="UniProtKB-SubCell"/>
</dbReference>
<reference evidence="10 11" key="1">
    <citation type="journal article" date="2011" name="Genome Biol. Evol.">
        <title>Integration of the genetic map and genome assembly of fugu facilitates insights into distinct features of genome evolution in teleosts and mammals.</title>
        <authorList>
            <person name="Kai W."/>
            <person name="Kikuchi K."/>
            <person name="Tohari S."/>
            <person name="Chew A.K."/>
            <person name="Tay A."/>
            <person name="Fujiwara A."/>
            <person name="Hosoya S."/>
            <person name="Suetake H."/>
            <person name="Naruse K."/>
            <person name="Brenner S."/>
            <person name="Suzuki Y."/>
            <person name="Venkatesh B."/>
        </authorList>
    </citation>
    <scope>NUCLEOTIDE SEQUENCE [LARGE SCALE GENOMIC DNA]</scope>
</reference>
<dbReference type="GeneTree" id="ENSGT00390000011517"/>
<accession>A0A3B5KQT5</accession>
<sequence>MSSGSAAIVLLLLCAGADGFGIVPSDSLNHQEITERAILDRTVEVCRALALAEGTDFNAPQQPYTAGAVAVACGVPKSTKSFRKAITLITLNNVKIDLRFAFNGSYHFDEEMFVQGRKIITDGIIAVKASNKEGNYEAAREKLGAIFHPLQDFYSHSNWVELGKKSPNANLLRTDTSIGNIAAKSRATCRNCDGDDCSRNILEDILKENVLTSGYFGVVPLVSTKPKGKCSHGGAVDQTSLIEPKGGINKDTLESNHGFLHNDAGNLAIAATSELLEDIRMAAGDRPFLEMLGISKRSSRALGFLIDTTKSMSDDIEAVRNATNAIVDSEVGTENEPSVYILVPFNDPEFGPLIKTTDPEVFKGLFKTLSASGGGDNQELSLSALQLALANAPANSEMFLFTDAAAKDKYLKNTVIALIERTQTVVNFMISGSSEANRRKRRHAQLQSKITGSDAQLYKELARASGGQAIEVATADLAAAIGLVTRLSSSASLVTLLQAVRDPGLDTNFTFAVDETVTNLTVYITGQSLSYTITSPSGESQQSNDTAGSLITAAASVGNYINVQLKSQAGQWSVKIMSTNPYTLRVIGESTLDFLFDFVEMSQGPVEAFAALETRPRSGVNVSLLLTVSGNDSITLTEVSLVKLLGSEEMDGVVKPQESGSFLVEFEAPPSAEFVVRVKGQRDGATTKASANFQRVTSTSFRSSNLTITADSNGVMTPGTPFSVPFSVKSYVLEGNFTVRATNSRLFDATYPTSLNLKAGGSANGTVTITAPVNTTSGTDVTLTIEVEAPGGQDTNYAVLRFSVIKPVTDVTPPVCQLISRHATCPKNCNSSRWTLSLRVSDEAGGTGVANVTLKTGNGILDTTYGDITLVSYNASCCAPKVELRVTDGAGNAGTCSYSLSSRIMPSLWVSLVTLVLGLLIKR</sequence>
<dbReference type="PANTHER" id="PTHR14905:SF18">
    <property type="entry name" value="VON WILLEBRAND FACTOR A DOMAIN-CONTAINING 10, TANDEM DUPLICATE 1-RELATED"/>
    <property type="match status" value="1"/>
</dbReference>
<feature type="domain" description="Hemicentin/VWA7 galactose-binding" evidence="6">
    <location>
        <begin position="494"/>
        <end position="591"/>
    </location>
</feature>
<dbReference type="GeneID" id="105417476"/>
<dbReference type="KEGG" id="tru:105417476"/>
<dbReference type="Pfam" id="PF25107">
    <property type="entry name" value="VWA7_N"/>
    <property type="match status" value="1"/>
</dbReference>